<dbReference type="GO" id="GO:0005524">
    <property type="term" value="F:ATP binding"/>
    <property type="evidence" value="ECO:0007669"/>
    <property type="project" value="UniProtKB-UniRule"/>
</dbReference>
<dbReference type="FunFam" id="3.10.110.10:FF:000005">
    <property type="entry name" value="NEDD8-conjugating enzyme Ubc12"/>
    <property type="match status" value="1"/>
</dbReference>
<evidence type="ECO:0000256" key="6">
    <source>
        <dbReference type="PROSITE-ProRule" id="PRU10133"/>
    </source>
</evidence>
<evidence type="ECO:0000256" key="4">
    <source>
        <dbReference type="ARBA" id="ARBA00022786"/>
    </source>
</evidence>
<dbReference type="InterPro" id="IPR023313">
    <property type="entry name" value="UBQ-conjugating_AS"/>
</dbReference>
<reference evidence="10" key="1">
    <citation type="submission" date="2021-02" db="EMBL/GenBank/DDBJ databases">
        <authorList>
            <person name="Nowell W R."/>
        </authorList>
    </citation>
    <scope>NUCLEOTIDE SEQUENCE</scope>
</reference>
<dbReference type="OrthoDB" id="10249039at2759"/>
<dbReference type="GO" id="GO:0019788">
    <property type="term" value="F:NEDD8 transferase activity"/>
    <property type="evidence" value="ECO:0007669"/>
    <property type="project" value="UniProtKB-ARBA"/>
</dbReference>
<evidence type="ECO:0000256" key="3">
    <source>
        <dbReference type="ARBA" id="ARBA00022741"/>
    </source>
</evidence>
<dbReference type="PANTHER" id="PTHR24067">
    <property type="entry name" value="UBIQUITIN-CONJUGATING ENZYME E2"/>
    <property type="match status" value="1"/>
</dbReference>
<feature type="region of interest" description="Disordered" evidence="8">
    <location>
        <begin position="1"/>
        <end position="24"/>
    </location>
</feature>
<name>A0A815RDM8_9BILA</name>
<sequence>MLNIPSLQQKTASDTNALSDNDRNKKTMGRLRIMRDFADLNALPSTCEVIQPDLSNISQFTIIISPDAGFYKNGRFIFSIDIPSDYPNQPPKVKCTQTIYHPNINLEGNVCLNILRDDWRPMLTIETVILGLIFLFLEPNADDPLNHDAAAILKQDRNIFKTYVDKTMAGGTFNNIQYNNVLI</sequence>
<dbReference type="EMBL" id="CAJNOI010002425">
    <property type="protein sequence ID" value="CAF1475146.1"/>
    <property type="molecule type" value="Genomic_DNA"/>
</dbReference>
<proteinExistence type="inferred from homology"/>
<organism evidence="10 13">
    <name type="scientific">Adineta steineri</name>
    <dbReference type="NCBI Taxonomy" id="433720"/>
    <lineage>
        <taxon>Eukaryota</taxon>
        <taxon>Metazoa</taxon>
        <taxon>Spiralia</taxon>
        <taxon>Gnathifera</taxon>
        <taxon>Rotifera</taxon>
        <taxon>Eurotatoria</taxon>
        <taxon>Bdelloidea</taxon>
        <taxon>Adinetida</taxon>
        <taxon>Adinetidae</taxon>
        <taxon>Adineta</taxon>
    </lineage>
</organism>
<keyword evidence="4 7" id="KW-0833">Ubl conjugation pathway</keyword>
<dbReference type="Proteomes" id="UP000663877">
    <property type="component" value="Unassembled WGS sequence"/>
</dbReference>
<dbReference type="CDD" id="cd23794">
    <property type="entry name" value="UBCc_UBE2F_UBE2M"/>
    <property type="match status" value="1"/>
</dbReference>
<dbReference type="Pfam" id="PF00179">
    <property type="entry name" value="UQ_con"/>
    <property type="match status" value="1"/>
</dbReference>
<dbReference type="AlphaFoldDB" id="A0A815RDM8"/>
<evidence type="ECO:0000259" key="9">
    <source>
        <dbReference type="PROSITE" id="PS50127"/>
    </source>
</evidence>
<dbReference type="InterPro" id="IPR016135">
    <property type="entry name" value="UBQ-conjugating_enzyme/RWD"/>
</dbReference>
<evidence type="ECO:0000256" key="7">
    <source>
        <dbReference type="RuleBase" id="RU362109"/>
    </source>
</evidence>
<comment type="pathway">
    <text evidence="1">Protein modification; protein neddylation.</text>
</comment>
<evidence type="ECO:0000313" key="13">
    <source>
        <dbReference type="Proteomes" id="UP000663877"/>
    </source>
</evidence>
<dbReference type="Proteomes" id="UP000663832">
    <property type="component" value="Unassembled WGS sequence"/>
</dbReference>
<feature type="compositionally biased region" description="Polar residues" evidence="8">
    <location>
        <begin position="1"/>
        <end position="19"/>
    </location>
</feature>
<protein>
    <recommendedName>
        <fullName evidence="9">UBC core domain-containing protein</fullName>
    </recommendedName>
</protein>
<evidence type="ECO:0000256" key="2">
    <source>
        <dbReference type="ARBA" id="ARBA00022679"/>
    </source>
</evidence>
<comment type="caution">
    <text evidence="10">The sequence shown here is derived from an EMBL/GenBank/DDBJ whole genome shotgun (WGS) entry which is preliminary data.</text>
</comment>
<dbReference type="InterPro" id="IPR000608">
    <property type="entry name" value="UBC"/>
</dbReference>
<gene>
    <name evidence="10" type="ORF">BJG266_LOCUS41749</name>
    <name evidence="11" type="ORF">QVE165_LOCUS58629</name>
</gene>
<evidence type="ECO:0000256" key="1">
    <source>
        <dbReference type="ARBA" id="ARBA00005032"/>
    </source>
</evidence>
<dbReference type="PROSITE" id="PS00183">
    <property type="entry name" value="UBC_1"/>
    <property type="match status" value="1"/>
</dbReference>
<keyword evidence="12" id="KW-1185">Reference proteome</keyword>
<keyword evidence="2" id="KW-0808">Transferase</keyword>
<comment type="similarity">
    <text evidence="7">Belongs to the ubiquitin-conjugating enzyme family.</text>
</comment>
<keyword evidence="3 7" id="KW-0547">Nucleotide-binding</keyword>
<dbReference type="PROSITE" id="PS50127">
    <property type="entry name" value="UBC_2"/>
    <property type="match status" value="1"/>
</dbReference>
<dbReference type="SUPFAM" id="SSF54495">
    <property type="entry name" value="UBC-like"/>
    <property type="match status" value="1"/>
</dbReference>
<evidence type="ECO:0000313" key="12">
    <source>
        <dbReference type="Proteomes" id="UP000663832"/>
    </source>
</evidence>
<accession>A0A815RDM8</accession>
<evidence type="ECO:0000313" key="11">
    <source>
        <dbReference type="EMBL" id="CAF1637045.1"/>
    </source>
</evidence>
<dbReference type="Gene3D" id="3.10.110.10">
    <property type="entry name" value="Ubiquitin Conjugating Enzyme"/>
    <property type="match status" value="1"/>
</dbReference>
<dbReference type="EMBL" id="CAJNOM010002747">
    <property type="protein sequence ID" value="CAF1637045.1"/>
    <property type="molecule type" value="Genomic_DNA"/>
</dbReference>
<feature type="domain" description="UBC core" evidence="9">
    <location>
        <begin position="28"/>
        <end position="173"/>
    </location>
</feature>
<keyword evidence="5 7" id="KW-0067">ATP-binding</keyword>
<feature type="active site" description="Glycyl thioester intermediate" evidence="6">
    <location>
        <position position="111"/>
    </location>
</feature>
<dbReference type="InterPro" id="IPR050113">
    <property type="entry name" value="Ub_conjugating_enzyme"/>
</dbReference>
<evidence type="ECO:0000256" key="8">
    <source>
        <dbReference type="SAM" id="MobiDB-lite"/>
    </source>
</evidence>
<dbReference type="SMART" id="SM00212">
    <property type="entry name" value="UBCc"/>
    <property type="match status" value="1"/>
</dbReference>
<evidence type="ECO:0000256" key="5">
    <source>
        <dbReference type="ARBA" id="ARBA00022840"/>
    </source>
</evidence>
<evidence type="ECO:0000313" key="10">
    <source>
        <dbReference type="EMBL" id="CAF1475146.1"/>
    </source>
</evidence>